<feature type="compositionally biased region" description="Gly residues" evidence="1">
    <location>
        <begin position="90"/>
        <end position="104"/>
    </location>
</feature>
<feature type="compositionally biased region" description="Polar residues" evidence="1">
    <location>
        <begin position="34"/>
        <end position="43"/>
    </location>
</feature>
<dbReference type="Pfam" id="PF15502">
    <property type="entry name" value="MPLKIP"/>
    <property type="match status" value="1"/>
</dbReference>
<sequence>MGTPRRGFNHFQPYSQEFRHYPSQGCEYMSQNVGGQNTQQQAPDQPHFGFYEDKQSISQQKPSTPHFYQNKAPQEQMHRSRPQQQQPYGQGRGRNFGRWRGGFNRGSNHPFKDQGYQYFHPSMLEDPWSDLMNRHNAIHSPSAGEKQAGVNVTSL</sequence>
<protein>
    <submittedName>
        <fullName evidence="2">M-phase-specific PLK1-interacting protein</fullName>
    </submittedName>
</protein>
<evidence type="ECO:0000313" key="2">
    <source>
        <dbReference type="EMBL" id="BFF96607.1"/>
    </source>
</evidence>
<dbReference type="Proteomes" id="UP001500889">
    <property type="component" value="Chromosome J"/>
</dbReference>
<organism evidence="2 3">
    <name type="scientific">Drosophila madeirensis</name>
    <name type="common">Fruit fly</name>
    <dbReference type="NCBI Taxonomy" id="30013"/>
    <lineage>
        <taxon>Eukaryota</taxon>
        <taxon>Metazoa</taxon>
        <taxon>Ecdysozoa</taxon>
        <taxon>Arthropoda</taxon>
        <taxon>Hexapoda</taxon>
        <taxon>Insecta</taxon>
        <taxon>Pterygota</taxon>
        <taxon>Neoptera</taxon>
        <taxon>Endopterygota</taxon>
        <taxon>Diptera</taxon>
        <taxon>Brachycera</taxon>
        <taxon>Muscomorpha</taxon>
        <taxon>Ephydroidea</taxon>
        <taxon>Drosophilidae</taxon>
        <taxon>Drosophila</taxon>
        <taxon>Sophophora</taxon>
    </lineage>
</organism>
<reference evidence="2 3" key="1">
    <citation type="submission" date="2024-02" db="EMBL/GenBank/DDBJ databases">
        <title>A chromosome-level genome assembly of Drosophila madeirensis, a fruit fly species endemic to Madeira island.</title>
        <authorList>
            <person name="Tomihara K."/>
            <person name="Llopart A."/>
            <person name="Yamamoto D."/>
        </authorList>
    </citation>
    <scope>NUCLEOTIDE SEQUENCE [LARGE SCALE GENOMIC DNA]</scope>
    <source>
        <strain evidence="2 3">RF1</strain>
    </source>
</reference>
<keyword evidence="3" id="KW-1185">Reference proteome</keyword>
<evidence type="ECO:0000256" key="1">
    <source>
        <dbReference type="SAM" id="MobiDB-lite"/>
    </source>
</evidence>
<accession>A0AAU9FLR0</accession>
<feature type="region of interest" description="Disordered" evidence="1">
    <location>
        <begin position="34"/>
        <end position="114"/>
    </location>
</feature>
<feature type="compositionally biased region" description="Polar residues" evidence="1">
    <location>
        <begin position="56"/>
        <end position="73"/>
    </location>
</feature>
<proteinExistence type="predicted"/>
<gene>
    <name evidence="2" type="ORF">DMAD_05204</name>
</gene>
<evidence type="ECO:0000313" key="3">
    <source>
        <dbReference type="Proteomes" id="UP001500889"/>
    </source>
</evidence>
<dbReference type="InterPro" id="IPR028265">
    <property type="entry name" value="TTDN1/SICKLE"/>
</dbReference>
<dbReference type="EMBL" id="AP029265">
    <property type="protein sequence ID" value="BFF96607.1"/>
    <property type="molecule type" value="Genomic_DNA"/>
</dbReference>
<name>A0AAU9FLR0_DROMD</name>
<dbReference type="AlphaFoldDB" id="A0AAU9FLR0"/>